<reference evidence="1 2" key="1">
    <citation type="journal article" date="2019" name="Int. J. Syst. Evol. Microbiol.">
        <title>The Global Catalogue of Microorganisms (GCM) 10K type strain sequencing project: providing services to taxonomists for standard genome sequencing and annotation.</title>
        <authorList>
            <consortium name="The Broad Institute Genomics Platform"/>
            <consortium name="The Broad Institute Genome Sequencing Center for Infectious Disease"/>
            <person name="Wu L."/>
            <person name="Ma J."/>
        </authorList>
    </citation>
    <scope>NUCLEOTIDE SEQUENCE [LARGE SCALE GENOMIC DNA]</scope>
    <source>
        <strain evidence="1 2">JCM 3325</strain>
    </source>
</reference>
<gene>
    <name evidence="1" type="ORF">GCM10010191_90820</name>
</gene>
<keyword evidence="2" id="KW-1185">Reference proteome</keyword>
<evidence type="ECO:0008006" key="3">
    <source>
        <dbReference type="Google" id="ProtNLM"/>
    </source>
</evidence>
<evidence type="ECO:0000313" key="1">
    <source>
        <dbReference type="EMBL" id="GAA2457060.1"/>
    </source>
</evidence>
<sequence length="57" mass="6115">MLLSLLKVKMAAKARLIAGGRPVAFPVPDLCYHGSGRDPRADRDIAFALCLAADAYK</sequence>
<evidence type="ECO:0000313" key="2">
    <source>
        <dbReference type="Proteomes" id="UP001501231"/>
    </source>
</evidence>
<protein>
    <recommendedName>
        <fullName evidence="3">DUF397 domain-containing protein</fullName>
    </recommendedName>
</protein>
<name>A0ABN3KEC6_9ACTN</name>
<proteinExistence type="predicted"/>
<dbReference type="Proteomes" id="UP001501231">
    <property type="component" value="Unassembled WGS sequence"/>
</dbReference>
<accession>A0ABN3KEC6</accession>
<dbReference type="EMBL" id="BAAARW010000046">
    <property type="protein sequence ID" value="GAA2457060.1"/>
    <property type="molecule type" value="Genomic_DNA"/>
</dbReference>
<organism evidence="1 2">
    <name type="scientific">Actinomadura vinacea</name>
    <dbReference type="NCBI Taxonomy" id="115336"/>
    <lineage>
        <taxon>Bacteria</taxon>
        <taxon>Bacillati</taxon>
        <taxon>Actinomycetota</taxon>
        <taxon>Actinomycetes</taxon>
        <taxon>Streptosporangiales</taxon>
        <taxon>Thermomonosporaceae</taxon>
        <taxon>Actinomadura</taxon>
    </lineage>
</organism>
<comment type="caution">
    <text evidence="1">The sequence shown here is derived from an EMBL/GenBank/DDBJ whole genome shotgun (WGS) entry which is preliminary data.</text>
</comment>